<organism evidence="1 2">
    <name type="scientific">Aspergillus sclerotiicarbonarius (strain CBS 121057 / IBT 28362)</name>
    <dbReference type="NCBI Taxonomy" id="1448318"/>
    <lineage>
        <taxon>Eukaryota</taxon>
        <taxon>Fungi</taxon>
        <taxon>Dikarya</taxon>
        <taxon>Ascomycota</taxon>
        <taxon>Pezizomycotina</taxon>
        <taxon>Eurotiomycetes</taxon>
        <taxon>Eurotiomycetidae</taxon>
        <taxon>Eurotiales</taxon>
        <taxon>Aspergillaceae</taxon>
        <taxon>Aspergillus</taxon>
        <taxon>Aspergillus subgen. Circumdati</taxon>
    </lineage>
</organism>
<dbReference type="VEuPathDB" id="FungiDB:BO78DRAFT_217503"/>
<protein>
    <submittedName>
        <fullName evidence="1">Uncharacterized protein</fullName>
    </submittedName>
</protein>
<evidence type="ECO:0000313" key="2">
    <source>
        <dbReference type="Proteomes" id="UP000248423"/>
    </source>
</evidence>
<sequence>MCQCPSQVTYSSGRAGRCLPSILHFLILHPLTLFAATSNSLSISRLRGVLPNPCHVLPNPPLLLTPVTLISFLKSCPPETSLCAVPHQYACNSLTDPSPPTTHPTYPLSLPCFRAPSTIVVVVEPLDPSFYTFV</sequence>
<accession>A0A319EP42</accession>
<dbReference type="EMBL" id="KZ826393">
    <property type="protein sequence ID" value="PYI02549.1"/>
    <property type="molecule type" value="Genomic_DNA"/>
</dbReference>
<name>A0A319EP42_ASPSB</name>
<keyword evidence="2" id="KW-1185">Reference proteome</keyword>
<reference evidence="1 2" key="1">
    <citation type="submission" date="2018-02" db="EMBL/GenBank/DDBJ databases">
        <title>The genomes of Aspergillus section Nigri reveals drivers in fungal speciation.</title>
        <authorList>
            <consortium name="DOE Joint Genome Institute"/>
            <person name="Vesth T.C."/>
            <person name="Nybo J."/>
            <person name="Theobald S."/>
            <person name="Brandl J."/>
            <person name="Frisvad J.C."/>
            <person name="Nielsen K.F."/>
            <person name="Lyhne E.K."/>
            <person name="Kogle M.E."/>
            <person name="Kuo A."/>
            <person name="Riley R."/>
            <person name="Clum A."/>
            <person name="Nolan M."/>
            <person name="Lipzen A."/>
            <person name="Salamov A."/>
            <person name="Henrissat B."/>
            <person name="Wiebenga A."/>
            <person name="De vries R.P."/>
            <person name="Grigoriev I.V."/>
            <person name="Mortensen U.H."/>
            <person name="Andersen M.R."/>
            <person name="Baker S.E."/>
        </authorList>
    </citation>
    <scope>NUCLEOTIDE SEQUENCE [LARGE SCALE GENOMIC DNA]</scope>
    <source>
        <strain evidence="1 2">CBS 121057</strain>
    </source>
</reference>
<proteinExistence type="predicted"/>
<gene>
    <name evidence="1" type="ORF">BO78DRAFT_217503</name>
</gene>
<dbReference type="AlphaFoldDB" id="A0A319EP42"/>
<evidence type="ECO:0000313" key="1">
    <source>
        <dbReference type="EMBL" id="PYI02549.1"/>
    </source>
</evidence>
<dbReference type="Proteomes" id="UP000248423">
    <property type="component" value="Unassembled WGS sequence"/>
</dbReference>